<sequence>MSISQTILKRLSFIKYLYQLGINQSRQKTPQNSISILMFHDSVELFLQLSTEYLSASPRANIGFMEYWGVINQKTTRTTAFSKKSNESS</sequence>
<proteinExistence type="predicted"/>
<name>X1IY21_9ZZZZ</name>
<accession>X1IY21</accession>
<comment type="caution">
    <text evidence="1">The sequence shown here is derived from an EMBL/GenBank/DDBJ whole genome shotgun (WGS) entry which is preliminary data.</text>
</comment>
<protein>
    <submittedName>
        <fullName evidence="1">Uncharacterized protein</fullName>
    </submittedName>
</protein>
<reference evidence="1" key="1">
    <citation type="journal article" date="2014" name="Front. Microbiol.">
        <title>High frequency of phylogenetically diverse reductive dehalogenase-homologous genes in deep subseafloor sedimentary metagenomes.</title>
        <authorList>
            <person name="Kawai M."/>
            <person name="Futagami T."/>
            <person name="Toyoda A."/>
            <person name="Takaki Y."/>
            <person name="Nishi S."/>
            <person name="Hori S."/>
            <person name="Arai W."/>
            <person name="Tsubouchi T."/>
            <person name="Morono Y."/>
            <person name="Uchiyama I."/>
            <person name="Ito T."/>
            <person name="Fujiyama A."/>
            <person name="Inagaki F."/>
            <person name="Takami H."/>
        </authorList>
    </citation>
    <scope>NUCLEOTIDE SEQUENCE</scope>
    <source>
        <strain evidence="1">Expedition CK06-06</strain>
    </source>
</reference>
<dbReference type="AlphaFoldDB" id="X1IY21"/>
<gene>
    <name evidence="1" type="ORF">S03H2_41562</name>
</gene>
<evidence type="ECO:0000313" key="1">
    <source>
        <dbReference type="EMBL" id="GAH70959.1"/>
    </source>
</evidence>
<dbReference type="EMBL" id="BARU01025821">
    <property type="protein sequence ID" value="GAH70959.1"/>
    <property type="molecule type" value="Genomic_DNA"/>
</dbReference>
<organism evidence="1">
    <name type="scientific">marine sediment metagenome</name>
    <dbReference type="NCBI Taxonomy" id="412755"/>
    <lineage>
        <taxon>unclassified sequences</taxon>
        <taxon>metagenomes</taxon>
        <taxon>ecological metagenomes</taxon>
    </lineage>
</organism>